<dbReference type="HOGENOM" id="CLU_048238_2_0_6"/>
<protein>
    <submittedName>
        <fullName evidence="2">Type VI secretion protein, VC_A0111 family</fullName>
    </submittedName>
</protein>
<evidence type="ECO:0000313" key="3">
    <source>
        <dbReference type="Proteomes" id="UP000007843"/>
    </source>
</evidence>
<dbReference type="KEGG" id="kox:KOX_12000"/>
<dbReference type="PANTHER" id="PTHR35564">
    <property type="match status" value="1"/>
</dbReference>
<dbReference type="PANTHER" id="PTHR35564:SF3">
    <property type="entry name" value="TYPE VI SECRETION SYSTEM BASEPLATE SUBUNIT TSSG"/>
    <property type="match status" value="1"/>
</dbReference>
<gene>
    <name evidence="2" type="ordered locus">KOX_12000</name>
</gene>
<dbReference type="NCBIfam" id="TIGR03347">
    <property type="entry name" value="VI_chp_1"/>
    <property type="match status" value="1"/>
</dbReference>
<sequence>MDDNKPGLPPFWLDAEGRDRTPAFNFYRFCQLVERLSDTKLGTGRSPENDPVRFRPHPGVGFPAGELRTTETDPELPDAPPTVRTNFLGLYGVASPLPTAFIDDITRGREGHEAMMAFLDIFNHRIMTQFYRIWRKYNYPATFEPGGTDATSRYLMALAGIARPREQPASHLLAILPSLLHSTHTAEGIAAVIRSQAPFTLVKVKPHYPVLMPVDEHAQLSMDNSRTQGEHLVLGDEISDVNYCSAVELYTDDPDESRGWMPDGQLKKDVFTLMRTYLGCDYDVRLWLTLPTGLLPRPRLGDLGLFSGYNIMLGLDERPPAEDLPQTARIHVGRLRERNDAG</sequence>
<reference evidence="2 3" key="1">
    <citation type="journal article" date="2012" name="J. Bacteriol.">
        <title>Complete genome sequence of Klebsiella oxytoca KCTC 1686, used in production of 2,3-butanediol.</title>
        <authorList>
            <person name="Shin S.H."/>
            <person name="Kim S."/>
            <person name="Kim J.Y."/>
            <person name="Lee S."/>
            <person name="Um Y."/>
            <person name="Oh M.K."/>
            <person name="Kim Y.R."/>
            <person name="Lee J."/>
            <person name="Yang K.S."/>
        </authorList>
    </citation>
    <scope>NUCLEOTIDE SEQUENCE [LARGE SCALE GENOMIC DNA]</scope>
    <source>
        <strain evidence="3">ATCC 8724 / DSM 4798 / JCM 20051 / NBRC 3318 / NRRL B-199 / KCTC 1686</strain>
    </source>
</reference>
<accession>A0A0H3H3Y9</accession>
<organism evidence="2 3">
    <name type="scientific">Klebsiella michiganensis (strain ATCC 8724 / DSM 4798 / JCM 20051 / NBRC 3318 / NRRL B-199 / KCTC 1686 / BUCSAV 143 / CCM 1901)</name>
    <dbReference type="NCBI Taxonomy" id="1006551"/>
    <lineage>
        <taxon>Bacteria</taxon>
        <taxon>Pseudomonadati</taxon>
        <taxon>Pseudomonadota</taxon>
        <taxon>Gammaproteobacteria</taxon>
        <taxon>Enterobacterales</taxon>
        <taxon>Enterobacteriaceae</taxon>
        <taxon>Klebsiella/Raoultella group</taxon>
        <taxon>Klebsiella</taxon>
    </lineage>
</organism>
<dbReference type="PATRIC" id="fig|1006551.4.peg.2415"/>
<proteinExistence type="predicted"/>
<dbReference type="AlphaFoldDB" id="A0A0H3H3Y9"/>
<dbReference type="Proteomes" id="UP000007843">
    <property type="component" value="Chromosome"/>
</dbReference>
<dbReference type="EMBL" id="CP003218">
    <property type="protein sequence ID" value="AEX04126.1"/>
    <property type="molecule type" value="Genomic_DNA"/>
</dbReference>
<feature type="region of interest" description="Disordered" evidence="1">
    <location>
        <begin position="41"/>
        <end position="78"/>
    </location>
</feature>
<evidence type="ECO:0000313" key="2">
    <source>
        <dbReference type="EMBL" id="AEX04126.1"/>
    </source>
</evidence>
<dbReference type="Pfam" id="PF06996">
    <property type="entry name" value="T6SS_TssG"/>
    <property type="match status" value="1"/>
</dbReference>
<name>A0A0H3H3Y9_KLEM8</name>
<dbReference type="InterPro" id="IPR010732">
    <property type="entry name" value="T6SS_TssG-like"/>
</dbReference>
<evidence type="ECO:0000256" key="1">
    <source>
        <dbReference type="SAM" id="MobiDB-lite"/>
    </source>
</evidence>